<organism evidence="1 2">
    <name type="scientific">Agrilactobacillus yilanensis</name>
    <dbReference type="NCBI Taxonomy" id="2485997"/>
    <lineage>
        <taxon>Bacteria</taxon>
        <taxon>Bacillati</taxon>
        <taxon>Bacillota</taxon>
        <taxon>Bacilli</taxon>
        <taxon>Lactobacillales</taxon>
        <taxon>Lactobacillaceae</taxon>
        <taxon>Agrilactobacillus</taxon>
    </lineage>
</organism>
<dbReference type="EMBL" id="JBHTOP010000026">
    <property type="protein sequence ID" value="MFD1672709.1"/>
    <property type="molecule type" value="Genomic_DNA"/>
</dbReference>
<reference evidence="2" key="1">
    <citation type="journal article" date="2019" name="Int. J. Syst. Evol. Microbiol.">
        <title>The Global Catalogue of Microorganisms (GCM) 10K type strain sequencing project: providing services to taxonomists for standard genome sequencing and annotation.</title>
        <authorList>
            <consortium name="The Broad Institute Genomics Platform"/>
            <consortium name="The Broad Institute Genome Sequencing Center for Infectious Disease"/>
            <person name="Wu L."/>
            <person name="Ma J."/>
        </authorList>
    </citation>
    <scope>NUCLEOTIDE SEQUENCE [LARGE SCALE GENOMIC DNA]</scope>
    <source>
        <strain evidence="2">CCM 8896</strain>
    </source>
</reference>
<sequence>MSNYRSQRLLETFGLLQFVNHEFLPENVDIIDLSDFNIVAGILDQQISWDFNHGHYNTVMALLDTVRLLSKNYQQYIDLIIADLSELYIYNISATIQRPAEFVPEIVTELRQHILALRLTPEIITDYLKRIIANFPPNPSFSSDDFIKDILRLLDQKNISLSSF</sequence>
<comment type="caution">
    <text evidence="1">The sequence shown here is derived from an EMBL/GenBank/DDBJ whole genome shotgun (WGS) entry which is preliminary data.</text>
</comment>
<gene>
    <name evidence="1" type="ORF">ACFQ5M_11410</name>
</gene>
<proteinExistence type="predicted"/>
<dbReference type="RefSeq" id="WP_125713260.1">
    <property type="nucleotide sequence ID" value="NZ_JBHTOP010000026.1"/>
</dbReference>
<accession>A0ABW4J9I4</accession>
<name>A0ABW4J9I4_9LACO</name>
<dbReference type="Proteomes" id="UP001597267">
    <property type="component" value="Unassembled WGS sequence"/>
</dbReference>
<protein>
    <submittedName>
        <fullName evidence="1">Uncharacterized protein</fullName>
    </submittedName>
</protein>
<evidence type="ECO:0000313" key="1">
    <source>
        <dbReference type="EMBL" id="MFD1672709.1"/>
    </source>
</evidence>
<keyword evidence="2" id="KW-1185">Reference proteome</keyword>
<evidence type="ECO:0000313" key="2">
    <source>
        <dbReference type="Proteomes" id="UP001597267"/>
    </source>
</evidence>